<dbReference type="GO" id="GO:0007165">
    <property type="term" value="P:signal transduction"/>
    <property type="evidence" value="ECO:0007669"/>
    <property type="project" value="TreeGrafter"/>
</dbReference>
<sequence length="320" mass="35983">MASLLASGELTLLRRVRRSAMTKKAWDGSLPIQQSNLVIKCEQHYRREIYMARNNLQSLNERELRTLKEFVENTLRKSGVSLMEMYGKGNKRTKFDDELVTEADNIVWTTISSKILSSFEGHGFLRELSEEDISGDDCPRFLWILDTLDGVASFQAGMPVWGISAALFELFWPVLGFLYLPVTGELYSAYAGREALLNDVPIRVREDPTIDNESLVLVYSRFHKDFVSDFPGKLRNFGSSAGHLAYVARGGADACILKNVNIQDLAAGSIILEAAGGQIKFFDGSDFHVGDYFDGRRIDQPLIAAPKDTHESFVKHFKKK</sequence>
<dbReference type="PANTHER" id="PTHR20854:SF4">
    <property type="entry name" value="INOSITOL-1-MONOPHOSPHATASE-RELATED"/>
    <property type="match status" value="1"/>
</dbReference>
<dbReference type="EMBL" id="DTGT01000217">
    <property type="protein sequence ID" value="HGH61023.1"/>
    <property type="molecule type" value="Genomic_DNA"/>
</dbReference>
<feature type="binding site" evidence="1">
    <location>
        <position position="148"/>
    </location>
    <ligand>
        <name>Mg(2+)</name>
        <dbReference type="ChEBI" id="CHEBI:18420"/>
        <label>1</label>
        <note>catalytic</note>
    </ligand>
</feature>
<feature type="binding site" evidence="1">
    <location>
        <position position="146"/>
    </location>
    <ligand>
        <name>Mg(2+)</name>
        <dbReference type="ChEBI" id="CHEBI:18420"/>
        <label>1</label>
        <note>catalytic</note>
    </ligand>
</feature>
<dbReference type="GO" id="GO:0008934">
    <property type="term" value="F:inositol monophosphate 1-phosphatase activity"/>
    <property type="evidence" value="ECO:0007669"/>
    <property type="project" value="TreeGrafter"/>
</dbReference>
<evidence type="ECO:0000256" key="1">
    <source>
        <dbReference type="PIRSR" id="PIRSR600760-2"/>
    </source>
</evidence>
<comment type="caution">
    <text evidence="2">The sequence shown here is derived from an EMBL/GenBank/DDBJ whole genome shotgun (WGS) entry which is preliminary data.</text>
</comment>
<name>A0A7C4AS07_9BACT</name>
<accession>A0A7C4AS07</accession>
<dbReference type="Gene3D" id="3.30.540.10">
    <property type="entry name" value="Fructose-1,6-Bisphosphatase, subunit A, domain 1"/>
    <property type="match status" value="1"/>
</dbReference>
<feature type="binding site" evidence="1">
    <location>
        <position position="149"/>
    </location>
    <ligand>
        <name>Mg(2+)</name>
        <dbReference type="ChEBI" id="CHEBI:18420"/>
        <label>1</label>
        <note>catalytic</note>
    </ligand>
</feature>
<gene>
    <name evidence="2" type="ORF">ENV54_06965</name>
</gene>
<dbReference type="GO" id="GO:0046872">
    <property type="term" value="F:metal ion binding"/>
    <property type="evidence" value="ECO:0007669"/>
    <property type="project" value="UniProtKB-KW"/>
</dbReference>
<dbReference type="AlphaFoldDB" id="A0A7C4AS07"/>
<dbReference type="PANTHER" id="PTHR20854">
    <property type="entry name" value="INOSITOL MONOPHOSPHATASE"/>
    <property type="match status" value="1"/>
</dbReference>
<feature type="binding site" evidence="1">
    <location>
        <position position="127"/>
    </location>
    <ligand>
        <name>Mg(2+)</name>
        <dbReference type="ChEBI" id="CHEBI:18420"/>
        <label>1</label>
        <note>catalytic</note>
    </ligand>
</feature>
<dbReference type="Pfam" id="PF00459">
    <property type="entry name" value="Inositol_P"/>
    <property type="match status" value="1"/>
</dbReference>
<dbReference type="SUPFAM" id="SSF56655">
    <property type="entry name" value="Carbohydrate phosphatase"/>
    <property type="match status" value="1"/>
</dbReference>
<comment type="cofactor">
    <cofactor evidence="1">
        <name>Mg(2+)</name>
        <dbReference type="ChEBI" id="CHEBI:18420"/>
    </cofactor>
</comment>
<feature type="binding site" evidence="1">
    <location>
        <position position="264"/>
    </location>
    <ligand>
        <name>Mg(2+)</name>
        <dbReference type="ChEBI" id="CHEBI:18420"/>
        <label>1</label>
        <note>catalytic</note>
    </ligand>
</feature>
<evidence type="ECO:0000313" key="2">
    <source>
        <dbReference type="EMBL" id="HGH61023.1"/>
    </source>
</evidence>
<keyword evidence="1" id="KW-0479">Metal-binding</keyword>
<keyword evidence="1" id="KW-0460">Magnesium</keyword>
<reference evidence="2" key="1">
    <citation type="journal article" date="2020" name="mSystems">
        <title>Genome- and Community-Level Interaction Insights into Carbon Utilization and Element Cycling Functions of Hydrothermarchaeota in Hydrothermal Sediment.</title>
        <authorList>
            <person name="Zhou Z."/>
            <person name="Liu Y."/>
            <person name="Xu W."/>
            <person name="Pan J."/>
            <person name="Luo Z.H."/>
            <person name="Li M."/>
        </authorList>
    </citation>
    <scope>NUCLEOTIDE SEQUENCE [LARGE SCALE GENOMIC DNA]</scope>
    <source>
        <strain evidence="2">SpSt-769</strain>
    </source>
</reference>
<organism evidence="2">
    <name type="scientific">Desulfomonile tiedjei</name>
    <dbReference type="NCBI Taxonomy" id="2358"/>
    <lineage>
        <taxon>Bacteria</taxon>
        <taxon>Pseudomonadati</taxon>
        <taxon>Thermodesulfobacteriota</taxon>
        <taxon>Desulfomonilia</taxon>
        <taxon>Desulfomonilales</taxon>
        <taxon>Desulfomonilaceae</taxon>
        <taxon>Desulfomonile</taxon>
    </lineage>
</organism>
<dbReference type="InterPro" id="IPR000760">
    <property type="entry name" value="Inositol_monophosphatase-like"/>
</dbReference>
<protein>
    <submittedName>
        <fullName evidence="2">Inositol monophosphatase</fullName>
    </submittedName>
</protein>
<dbReference type="Gene3D" id="3.40.190.80">
    <property type="match status" value="1"/>
</dbReference>
<proteinExistence type="predicted"/>
<dbReference type="PRINTS" id="PR00377">
    <property type="entry name" value="IMPHPHTASES"/>
</dbReference>
<dbReference type="GO" id="GO:0006020">
    <property type="term" value="P:inositol metabolic process"/>
    <property type="evidence" value="ECO:0007669"/>
    <property type="project" value="TreeGrafter"/>
</dbReference>